<evidence type="ECO:0000256" key="2">
    <source>
        <dbReference type="ARBA" id="ARBA00022578"/>
    </source>
</evidence>
<feature type="region of interest" description="Disordered" evidence="5">
    <location>
        <begin position="493"/>
        <end position="516"/>
    </location>
</feature>
<accession>A0ABP8IS85</accession>
<dbReference type="EMBL" id="BAABGZ010000078">
    <property type="protein sequence ID" value="GAA4367485.1"/>
    <property type="molecule type" value="Genomic_DNA"/>
</dbReference>
<dbReference type="InterPro" id="IPR047653">
    <property type="entry name" value="Tn3-like_transpos"/>
</dbReference>
<dbReference type="Proteomes" id="UP001501153">
    <property type="component" value="Unassembled WGS sequence"/>
</dbReference>
<evidence type="ECO:0000313" key="7">
    <source>
        <dbReference type="EMBL" id="GAA4367485.1"/>
    </source>
</evidence>
<evidence type="ECO:0000256" key="3">
    <source>
        <dbReference type="ARBA" id="ARBA00023125"/>
    </source>
</evidence>
<sequence>MTADLTPETRQGLENLLTRREGSPLTWLAWLRQAPAAPTSRQVVEHLARLAAWQHLGLPADLARRVHQNRLLKIAREGAQMTPADLARFEPARRLATLVALAVEGTATVLDELLDLHDRLVGKVFNAAKNKHQQQFQAAGKAINQQVRLFGRIGQALLTARTAGTDPFAAIESVLPWEEFTASVSEAQQLAQPADFDFLPRVGEHYATLRRYAPAFLAALPLRAAPAARSLLAAIEVLRSLNATGSRKLPTDAPTAFISKRWQKLVVTAEGLDRRYYELCALAELKNALRSGDVWVVGSRQFKDFEEYLVPAQPFAALLEAGELPLAVEADGEHYLRQRLAHLTQQLETVNRLAAAGELPDASLTAAGLKITPLDAAVPEAAQALIDQVARLLPHVKITDLLLEVDEWTGFSRHFTHLKTGAPAKDHALLLTTLLADGLNLGLTKMAEACPGSTPAKLAWLQAWHMRDDTYSLALAELVNAQGRQPFAAHWGDGTTSSSDGQRFRAGGRAQSTGHLNPKYGAEPGRLFYTHVSDQYAPFSSQVINVGVRDATYVLDGLLYHESDLRIAEHYTDTAGFTDHLFAVIPLLSYRFAPRIRDLSETKLYVPPGSPTYEALQPLLGGTINVRHILAHWEEILRLATSIKQGTVTASLMLRKLGSYPRQNGLAVALRELGRIERSVFILDWLQSVDLRRRVQVGLNKGEARNALARAVFFHRLGEIRDRGFEQQRYRASGLNLLTAAIVLWNTVYVQRAVQALRAHGQPVDEALLAYLSPLGWEHINLTGDYSWRTKRATGKFQPLRPLARP</sequence>
<dbReference type="InterPro" id="IPR002513">
    <property type="entry name" value="Tn3_Tnp_DDE_dom"/>
</dbReference>
<evidence type="ECO:0000256" key="5">
    <source>
        <dbReference type="SAM" id="MobiDB-lite"/>
    </source>
</evidence>
<protein>
    <submittedName>
        <fullName evidence="7">Tn3-like element ISPa38 family transposase</fullName>
    </submittedName>
</protein>
<keyword evidence="2" id="KW-0815">Transposition</keyword>
<dbReference type="Pfam" id="PF01526">
    <property type="entry name" value="DDE_Tnp_Tn3"/>
    <property type="match status" value="1"/>
</dbReference>
<keyword evidence="8" id="KW-1185">Reference proteome</keyword>
<keyword evidence="3" id="KW-0238">DNA-binding</keyword>
<dbReference type="NCBIfam" id="NF033527">
    <property type="entry name" value="transpos_Tn3"/>
    <property type="match status" value="1"/>
</dbReference>
<evidence type="ECO:0000313" key="8">
    <source>
        <dbReference type="Proteomes" id="UP001501153"/>
    </source>
</evidence>
<keyword evidence="4" id="KW-0233">DNA recombination</keyword>
<evidence type="ECO:0000259" key="6">
    <source>
        <dbReference type="Pfam" id="PF01526"/>
    </source>
</evidence>
<feature type="domain" description="Tn3 transposase DDE" evidence="6">
    <location>
        <begin position="400"/>
        <end position="786"/>
    </location>
</feature>
<comment type="similarity">
    <text evidence="1">Belongs to the transposase 7 family.</text>
</comment>
<gene>
    <name evidence="7" type="ORF">GCM10023185_39400</name>
</gene>
<evidence type="ECO:0000256" key="1">
    <source>
        <dbReference type="ARBA" id="ARBA00009402"/>
    </source>
</evidence>
<name>A0ABP8IS85_9BACT</name>
<reference evidence="8" key="1">
    <citation type="journal article" date="2019" name="Int. J. Syst. Evol. Microbiol.">
        <title>The Global Catalogue of Microorganisms (GCM) 10K type strain sequencing project: providing services to taxonomists for standard genome sequencing and annotation.</title>
        <authorList>
            <consortium name="The Broad Institute Genomics Platform"/>
            <consortium name="The Broad Institute Genome Sequencing Center for Infectious Disease"/>
            <person name="Wu L."/>
            <person name="Ma J."/>
        </authorList>
    </citation>
    <scope>NUCLEOTIDE SEQUENCE [LARGE SCALE GENOMIC DNA]</scope>
    <source>
        <strain evidence="8">JCM 17923</strain>
    </source>
</reference>
<proteinExistence type="inferred from homology"/>
<organism evidence="7 8">
    <name type="scientific">Hymenobacter saemangeumensis</name>
    <dbReference type="NCBI Taxonomy" id="1084522"/>
    <lineage>
        <taxon>Bacteria</taxon>
        <taxon>Pseudomonadati</taxon>
        <taxon>Bacteroidota</taxon>
        <taxon>Cytophagia</taxon>
        <taxon>Cytophagales</taxon>
        <taxon>Hymenobacteraceae</taxon>
        <taxon>Hymenobacter</taxon>
    </lineage>
</organism>
<comment type="caution">
    <text evidence="7">The sequence shown here is derived from an EMBL/GenBank/DDBJ whole genome shotgun (WGS) entry which is preliminary data.</text>
</comment>
<evidence type="ECO:0000256" key="4">
    <source>
        <dbReference type="ARBA" id="ARBA00023172"/>
    </source>
</evidence>